<accession>A0A376BVF4</accession>
<dbReference type="Pfam" id="PF21694">
    <property type="entry name" value="DNA_pol3_delta_C"/>
    <property type="match status" value="1"/>
</dbReference>
<keyword evidence="12" id="KW-1185">Reference proteome</keyword>
<evidence type="ECO:0000313" key="11">
    <source>
        <dbReference type="EMBL" id="SSY80967.1"/>
    </source>
</evidence>
<dbReference type="Gene3D" id="3.40.50.300">
    <property type="entry name" value="P-loop containing nucleotide triphosphate hydrolases"/>
    <property type="match status" value="1"/>
</dbReference>
<dbReference type="InterPro" id="IPR008921">
    <property type="entry name" value="DNA_pol3_clamp-load_cplx_C"/>
</dbReference>
<dbReference type="STRING" id="1120980.GCA_000745955_00417"/>
<dbReference type="AlphaFoldDB" id="A0A376BVF4"/>
<dbReference type="EMBL" id="UFSO01000003">
    <property type="protein sequence ID" value="SSY80967.1"/>
    <property type="molecule type" value="Genomic_DNA"/>
</dbReference>
<reference evidence="11 12" key="1">
    <citation type="submission" date="2018-06" db="EMBL/GenBank/DDBJ databases">
        <authorList>
            <consortium name="Pathogen Informatics"/>
            <person name="Doyle S."/>
        </authorList>
    </citation>
    <scope>NUCLEOTIDE SEQUENCE [LARGE SCALE GENOMIC DNA]</scope>
    <source>
        <strain evidence="11 12">NCTC10283</strain>
    </source>
</reference>
<dbReference type="Proteomes" id="UP000254209">
    <property type="component" value="Unassembled WGS sequence"/>
</dbReference>
<evidence type="ECO:0000256" key="4">
    <source>
        <dbReference type="ARBA" id="ARBA00022695"/>
    </source>
</evidence>
<dbReference type="Pfam" id="PF06144">
    <property type="entry name" value="DNA_pol3_delta"/>
    <property type="match status" value="1"/>
</dbReference>
<keyword evidence="5" id="KW-0235">DNA replication</keyword>
<protein>
    <recommendedName>
        <fullName evidence="2">DNA polymerase III subunit delta</fullName>
        <ecNumber evidence="1">2.7.7.7</ecNumber>
    </recommendedName>
</protein>
<dbReference type="PANTHER" id="PTHR34388:SF1">
    <property type="entry name" value="DNA POLYMERASE III SUBUNIT DELTA"/>
    <property type="match status" value="1"/>
</dbReference>
<evidence type="ECO:0000256" key="6">
    <source>
        <dbReference type="ARBA" id="ARBA00022932"/>
    </source>
</evidence>
<evidence type="ECO:0000256" key="3">
    <source>
        <dbReference type="ARBA" id="ARBA00022679"/>
    </source>
</evidence>
<evidence type="ECO:0000259" key="10">
    <source>
        <dbReference type="Pfam" id="PF21694"/>
    </source>
</evidence>
<dbReference type="PANTHER" id="PTHR34388">
    <property type="entry name" value="DNA POLYMERASE III SUBUNIT DELTA"/>
    <property type="match status" value="1"/>
</dbReference>
<dbReference type="GO" id="GO:0003887">
    <property type="term" value="F:DNA-directed DNA polymerase activity"/>
    <property type="evidence" value="ECO:0007669"/>
    <property type="project" value="UniProtKB-KW"/>
</dbReference>
<dbReference type="Gene3D" id="1.20.272.10">
    <property type="match status" value="1"/>
</dbReference>
<dbReference type="RefSeq" id="WP_051968387.1">
    <property type="nucleotide sequence ID" value="NZ_CP091519.2"/>
</dbReference>
<comment type="similarity">
    <text evidence="7">Belongs to the DNA polymerase HolA subunit family.</text>
</comment>
<evidence type="ECO:0000256" key="8">
    <source>
        <dbReference type="ARBA" id="ARBA00049244"/>
    </source>
</evidence>
<proteinExistence type="inferred from homology"/>
<gene>
    <name evidence="11" type="primary">holA</name>
    <name evidence="11" type="ORF">NCTC10283_02531</name>
</gene>
<keyword evidence="3 11" id="KW-0808">Transferase</keyword>
<dbReference type="InterPro" id="IPR027417">
    <property type="entry name" value="P-loop_NTPase"/>
</dbReference>
<dbReference type="CDD" id="cd18138">
    <property type="entry name" value="HLD_clamp_pol_III_delta"/>
    <property type="match status" value="1"/>
</dbReference>
<feature type="domain" description="DNA polymerase III delta N-terminal" evidence="9">
    <location>
        <begin position="20"/>
        <end position="139"/>
    </location>
</feature>
<evidence type="ECO:0000256" key="1">
    <source>
        <dbReference type="ARBA" id="ARBA00012417"/>
    </source>
</evidence>
<dbReference type="NCBIfam" id="TIGR01128">
    <property type="entry name" value="holA"/>
    <property type="match status" value="1"/>
</dbReference>
<dbReference type="GO" id="GO:0003677">
    <property type="term" value="F:DNA binding"/>
    <property type="evidence" value="ECO:0007669"/>
    <property type="project" value="InterPro"/>
</dbReference>
<evidence type="ECO:0000256" key="5">
    <source>
        <dbReference type="ARBA" id="ARBA00022705"/>
    </source>
</evidence>
<sequence>MNLDLNQLSGSLKSGLQPLYVLHGEEELLRIEVLDQLRAAAKQYGYLKESHIADGANFDWHELVAQAASAGLFGDLKWLEIHVPNGKVGKQGGEVLQQFAEHPPQDTAIVIVLPKLDKAQTQSKWFSALAKHGTVLEAKAVTPAALPAWIRERLQRYGLDIEREALDLFAERVEGNLLAAKQEIDKLALLYPSGHLLTWADAEAAVANVARFDVFQLSAAWMSGDGRRVARLLDGLEAEGDEPVLLVWALAEDIRTLIRLTAALKQGKTVQAVRNELRLWGDKQTLAPKAIARISPTRLIAALQECAKIDRQIKGAADGDAWTSFKHLAMSLAA</sequence>
<evidence type="ECO:0000259" key="9">
    <source>
        <dbReference type="Pfam" id="PF06144"/>
    </source>
</evidence>
<dbReference type="Gene3D" id="1.10.8.60">
    <property type="match status" value="1"/>
</dbReference>
<dbReference type="EC" id="2.7.7.7" evidence="1"/>
<evidence type="ECO:0000313" key="12">
    <source>
        <dbReference type="Proteomes" id="UP000254209"/>
    </source>
</evidence>
<keyword evidence="6" id="KW-0239">DNA-directed DNA polymerase</keyword>
<keyword evidence="4 11" id="KW-0548">Nucleotidyltransferase</keyword>
<comment type="catalytic activity">
    <reaction evidence="8">
        <text>DNA(n) + a 2'-deoxyribonucleoside 5'-triphosphate = DNA(n+1) + diphosphate</text>
        <dbReference type="Rhea" id="RHEA:22508"/>
        <dbReference type="Rhea" id="RHEA-COMP:17339"/>
        <dbReference type="Rhea" id="RHEA-COMP:17340"/>
        <dbReference type="ChEBI" id="CHEBI:33019"/>
        <dbReference type="ChEBI" id="CHEBI:61560"/>
        <dbReference type="ChEBI" id="CHEBI:173112"/>
        <dbReference type="EC" id="2.7.7.7"/>
    </reaction>
</comment>
<dbReference type="InterPro" id="IPR005790">
    <property type="entry name" value="DNA_polIII_delta"/>
</dbReference>
<evidence type="ECO:0000256" key="2">
    <source>
        <dbReference type="ARBA" id="ARBA00017703"/>
    </source>
</evidence>
<evidence type="ECO:0000256" key="7">
    <source>
        <dbReference type="ARBA" id="ARBA00034754"/>
    </source>
</evidence>
<dbReference type="InterPro" id="IPR010372">
    <property type="entry name" value="DNA_pol3_delta_N"/>
</dbReference>
<dbReference type="GO" id="GO:0006261">
    <property type="term" value="P:DNA-templated DNA replication"/>
    <property type="evidence" value="ECO:0007669"/>
    <property type="project" value="TreeGrafter"/>
</dbReference>
<dbReference type="SUPFAM" id="SSF52540">
    <property type="entry name" value="P-loop containing nucleoside triphosphate hydrolases"/>
    <property type="match status" value="1"/>
</dbReference>
<organism evidence="11 12">
    <name type="scientific">Alysiella crassa</name>
    <dbReference type="NCBI Taxonomy" id="153491"/>
    <lineage>
        <taxon>Bacteria</taxon>
        <taxon>Pseudomonadati</taxon>
        <taxon>Pseudomonadota</taxon>
        <taxon>Betaproteobacteria</taxon>
        <taxon>Neisseriales</taxon>
        <taxon>Neisseriaceae</taxon>
        <taxon>Alysiella</taxon>
    </lineage>
</organism>
<name>A0A376BVF4_9NEIS</name>
<dbReference type="SUPFAM" id="SSF48019">
    <property type="entry name" value="post-AAA+ oligomerization domain-like"/>
    <property type="match status" value="1"/>
</dbReference>
<feature type="domain" description="DNA polymerase III delta subunit-like C-terminal" evidence="10">
    <location>
        <begin position="213"/>
        <end position="315"/>
    </location>
</feature>
<dbReference type="InterPro" id="IPR048466">
    <property type="entry name" value="DNA_pol3_delta-like_C"/>
</dbReference>
<dbReference type="OrthoDB" id="9770982at2"/>
<dbReference type="GO" id="GO:0009360">
    <property type="term" value="C:DNA polymerase III complex"/>
    <property type="evidence" value="ECO:0007669"/>
    <property type="project" value="InterPro"/>
</dbReference>